<feature type="domain" description="PAC" evidence="2">
    <location>
        <begin position="193"/>
        <end position="245"/>
    </location>
</feature>
<dbReference type="SMART" id="SM00052">
    <property type="entry name" value="EAL"/>
    <property type="match status" value="1"/>
</dbReference>
<dbReference type="PROSITE" id="PS50112">
    <property type="entry name" value="PAS"/>
    <property type="match status" value="2"/>
</dbReference>
<dbReference type="InterPro" id="IPR000700">
    <property type="entry name" value="PAS-assoc_C"/>
</dbReference>
<dbReference type="NCBIfam" id="TIGR00254">
    <property type="entry name" value="GGDEF"/>
    <property type="match status" value="1"/>
</dbReference>
<dbReference type="PROSITE" id="PS50113">
    <property type="entry name" value="PAC"/>
    <property type="match status" value="2"/>
</dbReference>
<dbReference type="InterPro" id="IPR000014">
    <property type="entry name" value="PAS"/>
</dbReference>
<dbReference type="InterPro" id="IPR000160">
    <property type="entry name" value="GGDEF_dom"/>
</dbReference>
<dbReference type="AlphaFoldDB" id="A0A8J7KCN9"/>
<feature type="domain" description="PAS" evidence="1">
    <location>
        <begin position="10"/>
        <end position="61"/>
    </location>
</feature>
<name>A0A8J7KCN9_9NEIS</name>
<evidence type="ECO:0000259" key="3">
    <source>
        <dbReference type="PROSITE" id="PS50883"/>
    </source>
</evidence>
<dbReference type="RefSeq" id="WP_194114452.1">
    <property type="nucleotide sequence ID" value="NZ_JADFUA010000001.1"/>
</dbReference>
<dbReference type="Pfam" id="PF13426">
    <property type="entry name" value="PAS_9"/>
    <property type="match status" value="2"/>
</dbReference>
<dbReference type="PROSITE" id="PS50887">
    <property type="entry name" value="GGDEF"/>
    <property type="match status" value="1"/>
</dbReference>
<dbReference type="SMART" id="SM00091">
    <property type="entry name" value="PAS"/>
    <property type="match status" value="2"/>
</dbReference>
<accession>A0A8J7KCN9</accession>
<reference evidence="5 6" key="1">
    <citation type="submission" date="2020-10" db="EMBL/GenBank/DDBJ databases">
        <title>The genome sequence of Chitinilyticum litopenaei 4Y14.</title>
        <authorList>
            <person name="Liu Y."/>
        </authorList>
    </citation>
    <scope>NUCLEOTIDE SEQUENCE [LARGE SCALE GENOMIC DNA]</scope>
    <source>
        <strain evidence="5 6">4Y14</strain>
    </source>
</reference>
<evidence type="ECO:0000313" key="5">
    <source>
        <dbReference type="EMBL" id="MBE9607944.1"/>
    </source>
</evidence>
<dbReference type="CDD" id="cd01949">
    <property type="entry name" value="GGDEF"/>
    <property type="match status" value="1"/>
</dbReference>
<dbReference type="Proteomes" id="UP000604481">
    <property type="component" value="Unassembled WGS sequence"/>
</dbReference>
<dbReference type="Pfam" id="PF00563">
    <property type="entry name" value="EAL"/>
    <property type="match status" value="1"/>
</dbReference>
<dbReference type="InterPro" id="IPR035965">
    <property type="entry name" value="PAS-like_dom_sf"/>
</dbReference>
<feature type="domain" description="GGDEF" evidence="4">
    <location>
        <begin position="277"/>
        <end position="409"/>
    </location>
</feature>
<proteinExistence type="predicted"/>
<dbReference type="SUPFAM" id="SSF55785">
    <property type="entry name" value="PYP-like sensor domain (PAS domain)"/>
    <property type="match status" value="2"/>
</dbReference>
<dbReference type="InterPro" id="IPR001610">
    <property type="entry name" value="PAC"/>
</dbReference>
<sequence length="676" mass="76272">MHNELDISARLLDQLEASLIVLDPQGYITGWNSGATQLFGYTPEEILGQHILRLYADENEDDAELFNTVFASGRGTVEVRRRRKNGDIFWARIQLILVRNSSGQPERLIGFVHDISEQIASREHADLLSRVFLSTPDAIVITNPQRQIINVNPAYCRISGRSAQQAQGQTPGFLQHPELGHQIDAELQTTGHWEGELWELREDGTRYPVWLSLAAVSGKHGEVLNYFAVFSDLTERKAAEEQIHRLAYYDSLTSMPNRALLFTLLEQALAEARRQRNTGAVMCFNLVGFKAINDSFGHGGGDRLLVELSQRIRACLREEDVLARFGADEFYIGLFDIAHRDDAALVARRILERINEPIELEREEVMLKAHIGMTVYPDDGRDADRLINDAAVAMNRAKQADQPYLFYSAEMNRRSLARIKLATDLHHAIERNELRLYFQPQINPESGLISGAEALIRWQHPVRGLLSPGEFIPFAEENGLIGLVGNWVIEAACQQLAQWQQDGLHLPRLAVNLSARQFQPGLAERLLQVLRPYHIQPAQLELEITETLLMQVDERMTQMLQELHDAGFTLALDDFGTGYSNLAYLLAFPIDYLKIDQRFVRGLPYDANNVAIVRAIIGIAQNLGLELIAEGVETIEEARFLAGMDCDLLQGFYLARPLPAEEFTRLLRDGIAQPVN</sequence>
<keyword evidence="6" id="KW-1185">Reference proteome</keyword>
<dbReference type="PROSITE" id="PS50883">
    <property type="entry name" value="EAL"/>
    <property type="match status" value="1"/>
</dbReference>
<dbReference type="InterPro" id="IPR001633">
    <property type="entry name" value="EAL_dom"/>
</dbReference>
<dbReference type="NCBIfam" id="TIGR00229">
    <property type="entry name" value="sensory_box"/>
    <property type="match status" value="2"/>
</dbReference>
<dbReference type="InterPro" id="IPR029787">
    <property type="entry name" value="Nucleotide_cyclase"/>
</dbReference>
<dbReference type="PANTHER" id="PTHR44757">
    <property type="entry name" value="DIGUANYLATE CYCLASE DGCP"/>
    <property type="match status" value="1"/>
</dbReference>
<feature type="domain" description="PAS" evidence="1">
    <location>
        <begin position="124"/>
        <end position="178"/>
    </location>
</feature>
<dbReference type="Gene3D" id="3.20.20.450">
    <property type="entry name" value="EAL domain"/>
    <property type="match status" value="1"/>
</dbReference>
<feature type="domain" description="EAL" evidence="3">
    <location>
        <begin position="418"/>
        <end position="671"/>
    </location>
</feature>
<dbReference type="SMART" id="SM00086">
    <property type="entry name" value="PAC"/>
    <property type="match status" value="2"/>
</dbReference>
<dbReference type="EMBL" id="JADFUA010000001">
    <property type="protein sequence ID" value="MBE9607944.1"/>
    <property type="molecule type" value="Genomic_DNA"/>
</dbReference>
<dbReference type="SUPFAM" id="SSF141868">
    <property type="entry name" value="EAL domain-like"/>
    <property type="match status" value="1"/>
</dbReference>
<dbReference type="Gene3D" id="3.30.70.270">
    <property type="match status" value="1"/>
</dbReference>
<evidence type="ECO:0000313" key="6">
    <source>
        <dbReference type="Proteomes" id="UP000604481"/>
    </source>
</evidence>
<evidence type="ECO:0000259" key="4">
    <source>
        <dbReference type="PROSITE" id="PS50887"/>
    </source>
</evidence>
<dbReference type="SUPFAM" id="SSF55073">
    <property type="entry name" value="Nucleotide cyclase"/>
    <property type="match status" value="1"/>
</dbReference>
<dbReference type="Pfam" id="PF00990">
    <property type="entry name" value="GGDEF"/>
    <property type="match status" value="1"/>
</dbReference>
<comment type="caution">
    <text evidence="5">The sequence shown here is derived from an EMBL/GenBank/DDBJ whole genome shotgun (WGS) entry which is preliminary data.</text>
</comment>
<dbReference type="Gene3D" id="3.30.450.20">
    <property type="entry name" value="PAS domain"/>
    <property type="match status" value="2"/>
</dbReference>
<dbReference type="PANTHER" id="PTHR44757:SF2">
    <property type="entry name" value="BIOFILM ARCHITECTURE MAINTENANCE PROTEIN MBAA"/>
    <property type="match status" value="1"/>
</dbReference>
<dbReference type="SMART" id="SM00267">
    <property type="entry name" value="GGDEF"/>
    <property type="match status" value="1"/>
</dbReference>
<dbReference type="InterPro" id="IPR052155">
    <property type="entry name" value="Biofilm_reg_signaling"/>
</dbReference>
<feature type="domain" description="PAC" evidence="2">
    <location>
        <begin position="75"/>
        <end position="127"/>
    </location>
</feature>
<gene>
    <name evidence="5" type="ORF">INR99_01140</name>
</gene>
<dbReference type="FunFam" id="3.20.20.450:FF:000001">
    <property type="entry name" value="Cyclic di-GMP phosphodiesterase yahA"/>
    <property type="match status" value="1"/>
</dbReference>
<evidence type="ECO:0000259" key="2">
    <source>
        <dbReference type="PROSITE" id="PS50113"/>
    </source>
</evidence>
<dbReference type="InterPro" id="IPR035919">
    <property type="entry name" value="EAL_sf"/>
</dbReference>
<dbReference type="CDD" id="cd01948">
    <property type="entry name" value="EAL"/>
    <property type="match status" value="1"/>
</dbReference>
<protein>
    <submittedName>
        <fullName evidence="5">EAL domain-containing protein</fullName>
    </submittedName>
</protein>
<dbReference type="InterPro" id="IPR043128">
    <property type="entry name" value="Rev_trsase/Diguanyl_cyclase"/>
</dbReference>
<evidence type="ECO:0000259" key="1">
    <source>
        <dbReference type="PROSITE" id="PS50112"/>
    </source>
</evidence>
<dbReference type="CDD" id="cd00130">
    <property type="entry name" value="PAS"/>
    <property type="match status" value="2"/>
</dbReference>
<organism evidence="5 6">
    <name type="scientific">Chitinilyticum piscinae</name>
    <dbReference type="NCBI Taxonomy" id="2866724"/>
    <lineage>
        <taxon>Bacteria</taxon>
        <taxon>Pseudomonadati</taxon>
        <taxon>Pseudomonadota</taxon>
        <taxon>Betaproteobacteria</taxon>
        <taxon>Neisseriales</taxon>
        <taxon>Chitinibacteraceae</taxon>
        <taxon>Chitinilyticum</taxon>
    </lineage>
</organism>